<reference evidence="4" key="1">
    <citation type="journal article" date="2011" name="Science">
        <title>The plant cell wall-decomposing machinery underlies the functional diversity of forest fungi.</title>
        <authorList>
            <person name="Eastwood D.C."/>
            <person name="Floudas D."/>
            <person name="Binder M."/>
            <person name="Majcherczyk A."/>
            <person name="Schneider P."/>
            <person name="Aerts A."/>
            <person name="Asiegbu F.O."/>
            <person name="Baker S.E."/>
            <person name="Barry K."/>
            <person name="Bendiksby M."/>
            <person name="Blumentritt M."/>
            <person name="Coutinho P.M."/>
            <person name="Cullen D."/>
            <person name="de Vries R.P."/>
            <person name="Gathman A."/>
            <person name="Goodell B."/>
            <person name="Henrissat B."/>
            <person name="Ihrmark K."/>
            <person name="Kauserud H."/>
            <person name="Kohler A."/>
            <person name="LaButti K."/>
            <person name="Lapidus A."/>
            <person name="Lavin J.L."/>
            <person name="Lee Y.-H."/>
            <person name="Lindquist E."/>
            <person name="Lilly W."/>
            <person name="Lucas S."/>
            <person name="Morin E."/>
            <person name="Murat C."/>
            <person name="Oguiza J.A."/>
            <person name="Park J."/>
            <person name="Pisabarro A.G."/>
            <person name="Riley R."/>
            <person name="Rosling A."/>
            <person name="Salamov A."/>
            <person name="Schmidt O."/>
            <person name="Schmutz J."/>
            <person name="Skrede I."/>
            <person name="Stenlid J."/>
            <person name="Wiebenga A."/>
            <person name="Xie X."/>
            <person name="Kuees U."/>
            <person name="Hibbett D.S."/>
            <person name="Hoffmeister D."/>
            <person name="Hoegberg N."/>
            <person name="Martin F."/>
            <person name="Grigoriev I.V."/>
            <person name="Watkinson S.C."/>
        </authorList>
    </citation>
    <scope>NUCLEOTIDE SEQUENCE [LARGE SCALE GENOMIC DNA]</scope>
    <source>
        <strain evidence="4">strain S7.3</strain>
    </source>
</reference>
<dbReference type="Pfam" id="PF08621">
    <property type="entry name" value="RPAP1_N"/>
    <property type="match status" value="1"/>
</dbReference>
<feature type="region of interest" description="Disordered" evidence="1">
    <location>
        <begin position="1"/>
        <end position="28"/>
    </location>
</feature>
<sequence length="114" mass="12997">MLLTPSATTPKFEGSRAATSFERHTCSRKKERYKSARIEDAMRRQINEENGRGMTSMTEEEIETERKDIVERFGTGVGDLLKTVEEAMERRLQGQLQGFSPFESLSLVMHGIIL</sequence>
<proteinExistence type="predicted"/>
<dbReference type="HOGENOM" id="CLU_2127072_0_0_1"/>
<dbReference type="Proteomes" id="UP000008063">
    <property type="component" value="Unassembled WGS sequence"/>
</dbReference>
<feature type="non-terminal residue" evidence="3">
    <location>
        <position position="114"/>
    </location>
</feature>
<evidence type="ECO:0000256" key="1">
    <source>
        <dbReference type="SAM" id="MobiDB-lite"/>
    </source>
</evidence>
<dbReference type="InParanoid" id="F8Q0V7"/>
<evidence type="ECO:0000313" key="3">
    <source>
        <dbReference type="EMBL" id="EGN97935.1"/>
    </source>
</evidence>
<feature type="domain" description="RPAP1 N-terminal" evidence="2">
    <location>
        <begin position="44"/>
        <end position="75"/>
    </location>
</feature>
<evidence type="ECO:0000313" key="4">
    <source>
        <dbReference type="Proteomes" id="UP000008063"/>
    </source>
</evidence>
<keyword evidence="4" id="KW-1185">Reference proteome</keyword>
<dbReference type="AlphaFoldDB" id="F8Q0V7"/>
<evidence type="ECO:0000259" key="2">
    <source>
        <dbReference type="Pfam" id="PF08621"/>
    </source>
</evidence>
<dbReference type="InterPro" id="IPR013930">
    <property type="entry name" value="RPAP1_N"/>
</dbReference>
<protein>
    <recommendedName>
        <fullName evidence="2">RPAP1 N-terminal domain-containing protein</fullName>
    </recommendedName>
</protein>
<organism evidence="4">
    <name type="scientific">Serpula lacrymans var. lacrymans (strain S7.3)</name>
    <name type="common">Dry rot fungus</name>
    <dbReference type="NCBI Taxonomy" id="936435"/>
    <lineage>
        <taxon>Eukaryota</taxon>
        <taxon>Fungi</taxon>
        <taxon>Dikarya</taxon>
        <taxon>Basidiomycota</taxon>
        <taxon>Agaricomycotina</taxon>
        <taxon>Agaricomycetes</taxon>
        <taxon>Agaricomycetidae</taxon>
        <taxon>Boletales</taxon>
        <taxon>Coniophorineae</taxon>
        <taxon>Serpulaceae</taxon>
        <taxon>Serpula</taxon>
    </lineage>
</organism>
<gene>
    <name evidence="3" type="ORF">SERLA73DRAFT_138117</name>
</gene>
<dbReference type="EMBL" id="GL945481">
    <property type="protein sequence ID" value="EGN97935.1"/>
    <property type="molecule type" value="Genomic_DNA"/>
</dbReference>
<accession>F8Q0V7</accession>
<feature type="region of interest" description="Disordered" evidence="1">
    <location>
        <begin position="43"/>
        <end position="63"/>
    </location>
</feature>
<name>F8Q0V7_SERL3</name>